<dbReference type="Proteomes" id="UP000699462">
    <property type="component" value="Unassembled WGS sequence"/>
</dbReference>
<protein>
    <submittedName>
        <fullName evidence="1">Uncharacterized protein</fullName>
    </submittedName>
</protein>
<keyword evidence="2" id="KW-1185">Reference proteome</keyword>
<dbReference type="AlphaFoldDB" id="A0A8T0D727"/>
<reference evidence="1 2" key="1">
    <citation type="submission" date="2019-07" db="EMBL/GenBank/DDBJ databases">
        <title>Annotation for the trematode Paragonimus westermani.</title>
        <authorList>
            <person name="Choi Y.-J."/>
        </authorList>
    </citation>
    <scope>NUCLEOTIDE SEQUENCE [LARGE SCALE GENOMIC DNA]</scope>
    <source>
        <strain evidence="1">180907_Pwestermani</strain>
    </source>
</reference>
<name>A0A8T0D727_9TREM</name>
<evidence type="ECO:0000313" key="2">
    <source>
        <dbReference type="Proteomes" id="UP000699462"/>
    </source>
</evidence>
<evidence type="ECO:0000313" key="1">
    <source>
        <dbReference type="EMBL" id="KAF8563645.1"/>
    </source>
</evidence>
<comment type="caution">
    <text evidence="1">The sequence shown here is derived from an EMBL/GenBank/DDBJ whole genome shotgun (WGS) entry which is preliminary data.</text>
</comment>
<accession>A0A8T0D727</accession>
<sequence>MSNVATLWTLNGEEVQGEVKYEHESRVVDCPSTVLQVHCCAQSPRCVLLVTRCGWQILDAMTCSIVLSQPNPVQDPLVGGEFFNSSLIAVHCRSGTTLIYRLKTRSRDHFFSIQFRVTGANDPKAALYGEQLHSMLQQTVCPNDY</sequence>
<gene>
    <name evidence="1" type="ORF">P879_11212</name>
</gene>
<dbReference type="EMBL" id="JTDF01011179">
    <property type="protein sequence ID" value="KAF8563645.1"/>
    <property type="molecule type" value="Genomic_DNA"/>
</dbReference>
<organism evidence="1 2">
    <name type="scientific">Paragonimus westermani</name>
    <dbReference type="NCBI Taxonomy" id="34504"/>
    <lineage>
        <taxon>Eukaryota</taxon>
        <taxon>Metazoa</taxon>
        <taxon>Spiralia</taxon>
        <taxon>Lophotrochozoa</taxon>
        <taxon>Platyhelminthes</taxon>
        <taxon>Trematoda</taxon>
        <taxon>Digenea</taxon>
        <taxon>Plagiorchiida</taxon>
        <taxon>Troglotremata</taxon>
        <taxon>Troglotrematidae</taxon>
        <taxon>Paragonimus</taxon>
    </lineage>
</organism>
<proteinExistence type="predicted"/>
<dbReference type="OrthoDB" id="338622at2759"/>